<evidence type="ECO:0000256" key="1">
    <source>
        <dbReference type="ARBA" id="ARBA00022801"/>
    </source>
</evidence>
<dbReference type="PANTHER" id="PTHR48081">
    <property type="entry name" value="AB HYDROLASE SUPERFAMILY PROTEIN C4A8.06C"/>
    <property type="match status" value="1"/>
</dbReference>
<proteinExistence type="predicted"/>
<dbReference type="PANTHER" id="PTHR48081:SF13">
    <property type="entry name" value="ALPHA_BETA HYDROLASE"/>
    <property type="match status" value="1"/>
</dbReference>
<accession>A0A6J6D0H3</accession>
<dbReference type="InterPro" id="IPR050300">
    <property type="entry name" value="GDXG_lipolytic_enzyme"/>
</dbReference>
<organism evidence="3">
    <name type="scientific">freshwater metagenome</name>
    <dbReference type="NCBI Taxonomy" id="449393"/>
    <lineage>
        <taxon>unclassified sequences</taxon>
        <taxon>metagenomes</taxon>
        <taxon>ecological metagenomes</taxon>
    </lineage>
</organism>
<dbReference type="GO" id="GO:0016787">
    <property type="term" value="F:hydrolase activity"/>
    <property type="evidence" value="ECO:0007669"/>
    <property type="project" value="UniProtKB-KW"/>
</dbReference>
<protein>
    <submittedName>
        <fullName evidence="3">Unannotated protein</fullName>
    </submittedName>
</protein>
<name>A0A6J6D0H3_9ZZZZ</name>
<dbReference type="AlphaFoldDB" id="A0A6J6D0H3"/>
<dbReference type="Pfam" id="PF20434">
    <property type="entry name" value="BD-FAE"/>
    <property type="match status" value="1"/>
</dbReference>
<keyword evidence="1" id="KW-0378">Hydrolase</keyword>
<dbReference type="InterPro" id="IPR049492">
    <property type="entry name" value="BD-FAE-like_dom"/>
</dbReference>
<evidence type="ECO:0000313" key="3">
    <source>
        <dbReference type="EMBL" id="CAB4556139.1"/>
    </source>
</evidence>
<reference evidence="3" key="1">
    <citation type="submission" date="2020-05" db="EMBL/GenBank/DDBJ databases">
        <authorList>
            <person name="Chiriac C."/>
            <person name="Salcher M."/>
            <person name="Ghai R."/>
            <person name="Kavagutti S V."/>
        </authorList>
    </citation>
    <scope>NUCLEOTIDE SEQUENCE</scope>
</reference>
<dbReference type="EMBL" id="CAEZSF010000270">
    <property type="protein sequence ID" value="CAB4556139.1"/>
    <property type="molecule type" value="Genomic_DNA"/>
</dbReference>
<dbReference type="InterPro" id="IPR029058">
    <property type="entry name" value="AB_hydrolase_fold"/>
</dbReference>
<feature type="domain" description="BD-FAE-like" evidence="2">
    <location>
        <begin position="91"/>
        <end position="274"/>
    </location>
</feature>
<sequence length="323" mass="34144">MPMGQRAHVAPLFSRAKPARLRPDPRRLGFVMLATLTVLLCASCASSPAASGPIWNQADHLPNDWGRGNLSAAFTQIAYNPDTTDPAVRADIYLPRAGGNRGVLIYVHGGGFLGGGRAQILDESGPLAHQIDRGFAIVSIDYRLGRFPSGVPDANAAVKFVRTRASEFGLNSNTIIIGGFSAGGAISALASLSANGQNEALFGPPEPVDGWVSLAGPLDFYSHPTPFWSAPTAWSTLDQRASALNHLDPLDPPGLVIQGDSDGIVPAANAFTFQAAARRVGYQRLNLDYVTTGPASCRIHQSACGASVANLDRFFDQVVERTP</sequence>
<gene>
    <name evidence="3" type="ORF">UFOPK1358_01927</name>
</gene>
<evidence type="ECO:0000259" key="2">
    <source>
        <dbReference type="Pfam" id="PF20434"/>
    </source>
</evidence>
<dbReference type="SUPFAM" id="SSF53474">
    <property type="entry name" value="alpha/beta-Hydrolases"/>
    <property type="match status" value="1"/>
</dbReference>
<dbReference type="Gene3D" id="3.40.50.1820">
    <property type="entry name" value="alpha/beta hydrolase"/>
    <property type="match status" value="1"/>
</dbReference>